<evidence type="ECO:0000313" key="1">
    <source>
        <dbReference type="EMBL" id="GGD96698.1"/>
    </source>
</evidence>
<sequence length="98" mass="10665">MFSDGKLQIGLNYRQAQLLNDQLGLCEPHSRTPSPGEIEPLIDGERRLHRPKSRQFAGAENILDFQAQFGIGSITSLTQTPTGCSHVSLGGNDGLRTC</sequence>
<name>A0ABQ1S9H7_9SPHN</name>
<dbReference type="Proteomes" id="UP000619041">
    <property type="component" value="Unassembled WGS sequence"/>
</dbReference>
<dbReference type="EMBL" id="BMKL01000001">
    <property type="protein sequence ID" value="GGD96698.1"/>
    <property type="molecule type" value="Genomic_DNA"/>
</dbReference>
<proteinExistence type="predicted"/>
<protein>
    <submittedName>
        <fullName evidence="1">Uncharacterized protein</fullName>
    </submittedName>
</protein>
<reference evidence="2" key="1">
    <citation type="journal article" date="2019" name="Int. J. Syst. Evol. Microbiol.">
        <title>The Global Catalogue of Microorganisms (GCM) 10K type strain sequencing project: providing services to taxonomists for standard genome sequencing and annotation.</title>
        <authorList>
            <consortium name="The Broad Institute Genomics Platform"/>
            <consortium name="The Broad Institute Genome Sequencing Center for Infectious Disease"/>
            <person name="Wu L."/>
            <person name="Ma J."/>
        </authorList>
    </citation>
    <scope>NUCLEOTIDE SEQUENCE [LARGE SCALE GENOMIC DNA]</scope>
    <source>
        <strain evidence="2">CGMCC 1.15959</strain>
    </source>
</reference>
<gene>
    <name evidence="1" type="ORF">GCM10011515_15670</name>
</gene>
<accession>A0ABQ1S9H7</accession>
<comment type="caution">
    <text evidence="1">The sequence shown here is derived from an EMBL/GenBank/DDBJ whole genome shotgun (WGS) entry which is preliminary data.</text>
</comment>
<organism evidence="1 2">
    <name type="scientific">Tsuneonella deserti</name>
    <dbReference type="NCBI Taxonomy" id="2035528"/>
    <lineage>
        <taxon>Bacteria</taxon>
        <taxon>Pseudomonadati</taxon>
        <taxon>Pseudomonadota</taxon>
        <taxon>Alphaproteobacteria</taxon>
        <taxon>Sphingomonadales</taxon>
        <taxon>Erythrobacteraceae</taxon>
        <taxon>Tsuneonella</taxon>
    </lineage>
</organism>
<evidence type="ECO:0000313" key="2">
    <source>
        <dbReference type="Proteomes" id="UP000619041"/>
    </source>
</evidence>
<keyword evidence="2" id="KW-1185">Reference proteome</keyword>